<keyword evidence="6 11" id="KW-1133">Transmembrane helix</keyword>
<comment type="subcellular location">
    <subcellularLocation>
        <location evidence="1">Golgi apparatus membrane</location>
        <topology evidence="1">Single-pass type IV membrane protein</topology>
    </subcellularLocation>
</comment>
<evidence type="ECO:0000313" key="14">
    <source>
        <dbReference type="Proteomes" id="UP000095023"/>
    </source>
</evidence>
<dbReference type="GO" id="GO:0015031">
    <property type="term" value="P:protein transport"/>
    <property type="evidence" value="ECO:0007669"/>
    <property type="project" value="UniProtKB-KW"/>
</dbReference>
<dbReference type="InterPro" id="IPR048036">
    <property type="entry name" value="Tlg1p-like_N"/>
</dbReference>
<dbReference type="FunFam" id="1.20.5.110:FF:000006">
    <property type="entry name" value="Syntaxin 6"/>
    <property type="match status" value="1"/>
</dbReference>
<dbReference type="PROSITE" id="PS50192">
    <property type="entry name" value="T_SNARE"/>
    <property type="match status" value="1"/>
</dbReference>
<dbReference type="CDD" id="cd21444">
    <property type="entry name" value="SNARE_NTD_Tlg1p-like"/>
    <property type="match status" value="1"/>
</dbReference>
<keyword evidence="3" id="KW-0813">Transport</keyword>
<evidence type="ECO:0000256" key="6">
    <source>
        <dbReference type="ARBA" id="ARBA00022989"/>
    </source>
</evidence>
<keyword evidence="7" id="KW-0333">Golgi apparatus</keyword>
<keyword evidence="14" id="KW-1185">Reference proteome</keyword>
<proteinExistence type="inferred from homology"/>
<gene>
    <name evidence="13" type="ORF">CANCADRAFT_73098</name>
</gene>
<evidence type="ECO:0000256" key="4">
    <source>
        <dbReference type="ARBA" id="ARBA00022692"/>
    </source>
</evidence>
<organism evidence="13 14">
    <name type="scientific">Tortispora caseinolytica NRRL Y-17796</name>
    <dbReference type="NCBI Taxonomy" id="767744"/>
    <lineage>
        <taxon>Eukaryota</taxon>
        <taxon>Fungi</taxon>
        <taxon>Dikarya</taxon>
        <taxon>Ascomycota</taxon>
        <taxon>Saccharomycotina</taxon>
        <taxon>Trigonopsidomycetes</taxon>
        <taxon>Trigonopsidales</taxon>
        <taxon>Trigonopsidaceae</taxon>
        <taxon>Tortispora</taxon>
    </lineage>
</organism>
<dbReference type="PANTHER" id="PTHR12791">
    <property type="entry name" value="GOLGI SNARE BET1-RELATED"/>
    <property type="match status" value="1"/>
</dbReference>
<dbReference type="InterPro" id="IPR015260">
    <property type="entry name" value="Syntaxin-6/10/61_N"/>
</dbReference>
<keyword evidence="8" id="KW-0175">Coiled coil</keyword>
<comment type="similarity">
    <text evidence="2">Belongs to the syntaxin family.</text>
</comment>
<dbReference type="InterPro" id="IPR000727">
    <property type="entry name" value="T_SNARE_dom"/>
</dbReference>
<protein>
    <recommendedName>
        <fullName evidence="10">t-SNARE affecting a late Golgi compartment protein 1</fullName>
    </recommendedName>
</protein>
<dbReference type="Gene3D" id="1.20.58.90">
    <property type="match status" value="1"/>
</dbReference>
<evidence type="ECO:0000256" key="1">
    <source>
        <dbReference type="ARBA" id="ARBA00004409"/>
    </source>
</evidence>
<accession>A0A1E4TII9</accession>
<evidence type="ECO:0000256" key="7">
    <source>
        <dbReference type="ARBA" id="ARBA00023034"/>
    </source>
</evidence>
<evidence type="ECO:0000256" key="8">
    <source>
        <dbReference type="ARBA" id="ARBA00023054"/>
    </source>
</evidence>
<keyword evidence="5" id="KW-0653">Protein transport</keyword>
<evidence type="ECO:0000313" key="13">
    <source>
        <dbReference type="EMBL" id="ODV91584.1"/>
    </source>
</evidence>
<evidence type="ECO:0000256" key="3">
    <source>
        <dbReference type="ARBA" id="ARBA00022448"/>
    </source>
</evidence>
<dbReference type="GO" id="GO:0000139">
    <property type="term" value="C:Golgi membrane"/>
    <property type="evidence" value="ECO:0007669"/>
    <property type="project" value="UniProtKB-SubCell"/>
</dbReference>
<keyword evidence="9 11" id="KW-0472">Membrane</keyword>
<feature type="domain" description="T-SNARE coiled-coil homology" evidence="12">
    <location>
        <begin position="123"/>
        <end position="185"/>
    </location>
</feature>
<dbReference type="Gene3D" id="1.20.5.110">
    <property type="match status" value="1"/>
</dbReference>
<dbReference type="Pfam" id="PF05739">
    <property type="entry name" value="SNARE"/>
    <property type="match status" value="1"/>
</dbReference>
<name>A0A1E4TII9_9ASCO</name>
<dbReference type="InterPro" id="IPR010989">
    <property type="entry name" value="SNARE"/>
</dbReference>
<dbReference type="SMART" id="SM00397">
    <property type="entry name" value="t_SNARE"/>
    <property type="match status" value="1"/>
</dbReference>
<dbReference type="AlphaFoldDB" id="A0A1E4TII9"/>
<reference evidence="14" key="1">
    <citation type="submission" date="2016-02" db="EMBL/GenBank/DDBJ databases">
        <title>Comparative genomics of biotechnologically important yeasts.</title>
        <authorList>
            <consortium name="DOE Joint Genome Institute"/>
            <person name="Riley R."/>
            <person name="Haridas S."/>
            <person name="Wolfe K.H."/>
            <person name="Lopes M.R."/>
            <person name="Hittinger C.T."/>
            <person name="Goker M."/>
            <person name="Salamov A."/>
            <person name="Wisecaver J."/>
            <person name="Long T.M."/>
            <person name="Aerts A.L."/>
            <person name="Barry K."/>
            <person name="Choi C."/>
            <person name="Clum A."/>
            <person name="Coughlan A.Y."/>
            <person name="Deshpande S."/>
            <person name="Douglass A.P."/>
            <person name="Hanson S.J."/>
            <person name="Klenk H.-P."/>
            <person name="Labutti K."/>
            <person name="Lapidus A."/>
            <person name="Lindquist E."/>
            <person name="Lipzen A."/>
            <person name="Meier-Kolthoff J.P."/>
            <person name="Ohm R.A."/>
            <person name="Otillar R.P."/>
            <person name="Pangilinan J."/>
            <person name="Peng Y."/>
            <person name="Rokas A."/>
            <person name="Rosa C.A."/>
            <person name="Scheuner C."/>
            <person name="Sibirny A.A."/>
            <person name="Slot J.C."/>
            <person name="Stielow J.B."/>
            <person name="Sun H."/>
            <person name="Kurtzman C.P."/>
            <person name="Blackwell M."/>
            <person name="Jeffries T.W."/>
            <person name="Grigoriev I.V."/>
        </authorList>
    </citation>
    <scope>NUCLEOTIDE SEQUENCE [LARGE SCALE GENOMIC DNA]</scope>
    <source>
        <strain evidence="14">NRRL Y-17796</strain>
    </source>
</reference>
<evidence type="ECO:0000256" key="11">
    <source>
        <dbReference type="SAM" id="Phobius"/>
    </source>
</evidence>
<feature type="transmembrane region" description="Helical" evidence="11">
    <location>
        <begin position="192"/>
        <end position="213"/>
    </location>
</feature>
<sequence>MDPYSQVEADVIEQLETLRNDVYSLERLQGTRGPEYDEAVKEAKALIDEVRDTFEDMKVAIETAEGDPSQYGVDLATIQRRKVKLREYEEQLAELCQPLQSAVAVEEPDRDETVSRFAAEQQQLIIEQQDRDLDGVMGSVQTLRNQAQLMGDELLEHSALIDDMDYHIDRVQDRLRRGMKRINYVLENNKDTVSNCCIALLTIILIVLLVLLVV</sequence>
<evidence type="ECO:0000256" key="2">
    <source>
        <dbReference type="ARBA" id="ARBA00009063"/>
    </source>
</evidence>
<dbReference type="GO" id="GO:0048193">
    <property type="term" value="P:Golgi vesicle transport"/>
    <property type="evidence" value="ECO:0007669"/>
    <property type="project" value="InterPro"/>
</dbReference>
<keyword evidence="4 11" id="KW-0812">Transmembrane</keyword>
<dbReference type="SUPFAM" id="SSF47661">
    <property type="entry name" value="t-snare proteins"/>
    <property type="match status" value="1"/>
</dbReference>
<dbReference type="SUPFAM" id="SSF58038">
    <property type="entry name" value="SNARE fusion complex"/>
    <property type="match status" value="1"/>
</dbReference>
<evidence type="ECO:0000256" key="5">
    <source>
        <dbReference type="ARBA" id="ARBA00022927"/>
    </source>
</evidence>
<dbReference type="CDD" id="cd15851">
    <property type="entry name" value="SNARE_Syntaxin6"/>
    <property type="match status" value="1"/>
</dbReference>
<evidence type="ECO:0000256" key="9">
    <source>
        <dbReference type="ARBA" id="ARBA00023136"/>
    </source>
</evidence>
<evidence type="ECO:0000256" key="10">
    <source>
        <dbReference type="ARBA" id="ARBA00073343"/>
    </source>
</evidence>
<dbReference type="OrthoDB" id="546861at2759"/>
<dbReference type="Pfam" id="PF09177">
    <property type="entry name" value="STX6_10_61_N"/>
    <property type="match status" value="1"/>
</dbReference>
<dbReference type="EMBL" id="KV453841">
    <property type="protein sequence ID" value="ODV91584.1"/>
    <property type="molecule type" value="Genomic_DNA"/>
</dbReference>
<evidence type="ECO:0000259" key="12">
    <source>
        <dbReference type="PROSITE" id="PS50192"/>
    </source>
</evidence>
<dbReference type="Proteomes" id="UP000095023">
    <property type="component" value="Unassembled WGS sequence"/>
</dbReference>